<dbReference type="Proteomes" id="UP001152803">
    <property type="component" value="Unassembled WGS sequence"/>
</dbReference>
<evidence type="ECO:0000313" key="3">
    <source>
        <dbReference type="Proteomes" id="UP001152803"/>
    </source>
</evidence>
<organism evidence="2 3">
    <name type="scientific">Conger conger</name>
    <name type="common">Conger eel</name>
    <name type="synonym">Muraena conger</name>
    <dbReference type="NCBI Taxonomy" id="82655"/>
    <lineage>
        <taxon>Eukaryota</taxon>
        <taxon>Metazoa</taxon>
        <taxon>Chordata</taxon>
        <taxon>Craniata</taxon>
        <taxon>Vertebrata</taxon>
        <taxon>Euteleostomi</taxon>
        <taxon>Actinopterygii</taxon>
        <taxon>Neopterygii</taxon>
        <taxon>Teleostei</taxon>
        <taxon>Anguilliformes</taxon>
        <taxon>Congridae</taxon>
        <taxon>Conger</taxon>
    </lineage>
</organism>
<gene>
    <name evidence="2" type="ORF">COCON_G00101680</name>
</gene>
<feature type="compositionally biased region" description="Basic and acidic residues" evidence="1">
    <location>
        <begin position="9"/>
        <end position="18"/>
    </location>
</feature>
<sequence length="102" mass="10700">MPLFLGGTDSDRHERELSEDVEPACEATADQEDQTKDRESGGEKEPTKGTEPSHTTVLLRYGGFTCHTGSRASSSCSGLSAGVKMAASVGGREQPQKQTAGA</sequence>
<name>A0A9Q1DHV3_CONCO</name>
<reference evidence="2" key="1">
    <citation type="journal article" date="2023" name="Science">
        <title>Genome structures resolve the early diversification of teleost fishes.</title>
        <authorList>
            <person name="Parey E."/>
            <person name="Louis A."/>
            <person name="Montfort J."/>
            <person name="Bouchez O."/>
            <person name="Roques C."/>
            <person name="Iampietro C."/>
            <person name="Lluch J."/>
            <person name="Castinel A."/>
            <person name="Donnadieu C."/>
            <person name="Desvignes T."/>
            <person name="Floi Bucao C."/>
            <person name="Jouanno E."/>
            <person name="Wen M."/>
            <person name="Mejri S."/>
            <person name="Dirks R."/>
            <person name="Jansen H."/>
            <person name="Henkel C."/>
            <person name="Chen W.J."/>
            <person name="Zahm M."/>
            <person name="Cabau C."/>
            <person name="Klopp C."/>
            <person name="Thompson A.W."/>
            <person name="Robinson-Rechavi M."/>
            <person name="Braasch I."/>
            <person name="Lecointre G."/>
            <person name="Bobe J."/>
            <person name="Postlethwait J.H."/>
            <person name="Berthelot C."/>
            <person name="Roest Crollius H."/>
            <person name="Guiguen Y."/>
        </authorList>
    </citation>
    <scope>NUCLEOTIDE SEQUENCE</scope>
    <source>
        <strain evidence="2">Concon-B</strain>
    </source>
</reference>
<dbReference type="AlphaFoldDB" id="A0A9Q1DHV3"/>
<accession>A0A9Q1DHV3</accession>
<dbReference type="EMBL" id="JAFJMO010000007">
    <property type="protein sequence ID" value="KAJ8271309.1"/>
    <property type="molecule type" value="Genomic_DNA"/>
</dbReference>
<evidence type="ECO:0000313" key="2">
    <source>
        <dbReference type="EMBL" id="KAJ8271309.1"/>
    </source>
</evidence>
<feature type="region of interest" description="Disordered" evidence="1">
    <location>
        <begin position="1"/>
        <end position="56"/>
    </location>
</feature>
<feature type="compositionally biased region" description="Basic and acidic residues" evidence="1">
    <location>
        <begin position="33"/>
        <end position="48"/>
    </location>
</feature>
<keyword evidence="3" id="KW-1185">Reference proteome</keyword>
<proteinExistence type="predicted"/>
<protein>
    <submittedName>
        <fullName evidence="2">Uncharacterized protein</fullName>
    </submittedName>
</protein>
<comment type="caution">
    <text evidence="2">The sequence shown here is derived from an EMBL/GenBank/DDBJ whole genome shotgun (WGS) entry which is preliminary data.</text>
</comment>
<evidence type="ECO:0000256" key="1">
    <source>
        <dbReference type="SAM" id="MobiDB-lite"/>
    </source>
</evidence>